<evidence type="ECO:0000313" key="1">
    <source>
        <dbReference type="EMBL" id="CAH3020582.1"/>
    </source>
</evidence>
<sequence>MSQSPSRFDVSSAQYIHHLANESEALTAPIQASTESDNEVSTDRLAQATKTVSKTCADVRIVQVSLPHFFNSKSASAVGNVSSEAQIIKDVFKEVVDKRLGKDHLGEKDSRKEKEEDLEGSIKGRDILDVFDISLTEVWKMGT</sequence>
<accession>A0ABN8LVD3</accession>
<proteinExistence type="predicted"/>
<dbReference type="Proteomes" id="UP001159427">
    <property type="component" value="Unassembled WGS sequence"/>
</dbReference>
<gene>
    <name evidence="1" type="ORF">PEVE_00007767</name>
</gene>
<protein>
    <submittedName>
        <fullName evidence="1">Uncharacterized protein</fullName>
    </submittedName>
</protein>
<evidence type="ECO:0000313" key="2">
    <source>
        <dbReference type="Proteomes" id="UP001159427"/>
    </source>
</evidence>
<name>A0ABN8LVD3_9CNID</name>
<reference evidence="1 2" key="1">
    <citation type="submission" date="2022-05" db="EMBL/GenBank/DDBJ databases">
        <authorList>
            <consortium name="Genoscope - CEA"/>
            <person name="William W."/>
        </authorList>
    </citation>
    <scope>NUCLEOTIDE SEQUENCE [LARGE SCALE GENOMIC DNA]</scope>
</reference>
<comment type="caution">
    <text evidence="1">The sequence shown here is derived from an EMBL/GenBank/DDBJ whole genome shotgun (WGS) entry which is preliminary data.</text>
</comment>
<keyword evidence="2" id="KW-1185">Reference proteome</keyword>
<organism evidence="1 2">
    <name type="scientific">Porites evermanni</name>
    <dbReference type="NCBI Taxonomy" id="104178"/>
    <lineage>
        <taxon>Eukaryota</taxon>
        <taxon>Metazoa</taxon>
        <taxon>Cnidaria</taxon>
        <taxon>Anthozoa</taxon>
        <taxon>Hexacorallia</taxon>
        <taxon>Scleractinia</taxon>
        <taxon>Fungiina</taxon>
        <taxon>Poritidae</taxon>
        <taxon>Porites</taxon>
    </lineage>
</organism>
<dbReference type="EMBL" id="CALNXI010000152">
    <property type="protein sequence ID" value="CAH3020582.1"/>
    <property type="molecule type" value="Genomic_DNA"/>
</dbReference>